<dbReference type="Pfam" id="PF22543">
    <property type="entry name" value="Rieske_4"/>
    <property type="match status" value="1"/>
</dbReference>
<dbReference type="PANTHER" id="PTHR21496">
    <property type="entry name" value="FERREDOXIN-RELATED"/>
    <property type="match status" value="1"/>
</dbReference>
<dbReference type="EMBL" id="BLBS01000034">
    <property type="protein sequence ID" value="GET89314.1"/>
    <property type="molecule type" value="Genomic_DNA"/>
</dbReference>
<sequence length="541" mass="58429">MPAGSAPDRVYVGKRTQFTNGSRQLVRCGTRNIAVVCYGNELYAIDNACYHHGGPLLLGDIEEMGGHPCIVCPWHSYKISLDTGEGLYLGVELSPNGGKPKQAVRSKGCKQRAHKVIVDEADDVYVLVDLSGPTLESDRYASMDLANREKPMSLPVEGRSGGPRQPGIHSHVGVELRSGQVFQHLGSLAAAGDSTGVGQANSSCEAQETQPPKMTPPGRNSSSTSRPFMVSCVAITDVCPQVRQLDFVQHTGPLLRQAQLGKYVELELPIKERHPVNGGGGHAAHLFSSSLTATAGEPMRRRWTICDMKNGGSVFSIIVKATSTDTQASGSAWLHQHSLKVPLPIVRIGGTFTFACHYDAIRRVGGRVLWVTAGIGMTPTFAFLNSALGDSLNVESVEPLHVVHLHSSRTLEAVPKLEQFVRWQREFPRSELDTVGNTSGGSNAAKPSKTYVMELFITLSTDVGQEQRTSAASSPPKSYPVVPITHRSRMQPANVSAAVRKYFGEDMQLAYVCGPQQFVNDCREALLSAGVPESHILTDDP</sequence>
<evidence type="ECO:0000256" key="2">
    <source>
        <dbReference type="ARBA" id="ARBA00022723"/>
    </source>
</evidence>
<evidence type="ECO:0000256" key="6">
    <source>
        <dbReference type="SAM" id="MobiDB-lite"/>
    </source>
</evidence>
<dbReference type="Gene3D" id="2.102.10.10">
    <property type="entry name" value="Rieske [2Fe-2S] iron-sulphur domain"/>
    <property type="match status" value="1"/>
</dbReference>
<reference evidence="8" key="1">
    <citation type="submission" date="2019-11" db="EMBL/GenBank/DDBJ databases">
        <title>Leishmania tarentolae CDS.</title>
        <authorList>
            <person name="Goto Y."/>
            <person name="Yamagishi J."/>
        </authorList>
    </citation>
    <scope>NUCLEOTIDE SEQUENCE [LARGE SCALE GENOMIC DNA]</scope>
    <source>
        <strain evidence="8">Parrot Tar II</strain>
    </source>
</reference>
<organism evidence="8 9">
    <name type="scientific">Leishmania tarentolae</name>
    <name type="common">Sauroleishmania tarentolae</name>
    <dbReference type="NCBI Taxonomy" id="5689"/>
    <lineage>
        <taxon>Eukaryota</taxon>
        <taxon>Discoba</taxon>
        <taxon>Euglenozoa</taxon>
        <taxon>Kinetoplastea</taxon>
        <taxon>Metakinetoplastina</taxon>
        <taxon>Trypanosomatida</taxon>
        <taxon>Trypanosomatidae</taxon>
        <taxon>Leishmaniinae</taxon>
        <taxon>Leishmania</taxon>
        <taxon>lizard Leishmania</taxon>
    </lineage>
</organism>
<dbReference type="PANTHER" id="PTHR21496:SF0">
    <property type="entry name" value="RIESKE DOMAIN-CONTAINING PROTEIN"/>
    <property type="match status" value="1"/>
</dbReference>
<keyword evidence="2" id="KW-0479">Metal-binding</keyword>
<evidence type="ECO:0000313" key="8">
    <source>
        <dbReference type="EMBL" id="GET89314.1"/>
    </source>
</evidence>
<dbReference type="SUPFAM" id="SSF52343">
    <property type="entry name" value="Ferredoxin reductase-like, C-terminal NADP-linked domain"/>
    <property type="match status" value="1"/>
</dbReference>
<keyword evidence="4" id="KW-0411">Iron-sulfur</keyword>
<feature type="region of interest" description="Disordered" evidence="6">
    <location>
        <begin position="146"/>
        <end position="170"/>
    </location>
</feature>
<dbReference type="PROSITE" id="PS51296">
    <property type="entry name" value="RIESKE"/>
    <property type="match status" value="1"/>
</dbReference>
<dbReference type="InterPro" id="IPR017941">
    <property type="entry name" value="Rieske_2Fe-2S"/>
</dbReference>
<dbReference type="VEuPathDB" id="TriTrypDB:LtaPh_2521900"/>
<evidence type="ECO:0000256" key="3">
    <source>
        <dbReference type="ARBA" id="ARBA00023004"/>
    </source>
</evidence>
<dbReference type="InterPro" id="IPR039261">
    <property type="entry name" value="FNR_nucleotide-bd"/>
</dbReference>
<dbReference type="FunFam" id="2.102.10.10:FF:000032">
    <property type="entry name" value="Rieske_[2Fe-2S]_domain/Rieske-like_[2Fe-2S ]_domain_containing_protein_-_putative"/>
    <property type="match status" value="1"/>
</dbReference>
<accession>A0A640KJR9</accession>
<keyword evidence="3" id="KW-0408">Iron</keyword>
<dbReference type="SUPFAM" id="SSF50022">
    <property type="entry name" value="ISP domain"/>
    <property type="match status" value="1"/>
</dbReference>
<name>A0A640KJR9_LEITA</name>
<feature type="domain" description="Rieske" evidence="7">
    <location>
        <begin position="10"/>
        <end position="85"/>
    </location>
</feature>
<dbReference type="InterPro" id="IPR036922">
    <property type="entry name" value="Rieske_2Fe-2S_sf"/>
</dbReference>
<dbReference type="CDD" id="cd00322">
    <property type="entry name" value="FNR_like"/>
    <property type="match status" value="1"/>
</dbReference>
<feature type="compositionally biased region" description="Polar residues" evidence="6">
    <location>
        <begin position="196"/>
        <end position="225"/>
    </location>
</feature>
<comment type="caution">
    <text evidence="8">The sequence shown here is derived from an EMBL/GenBank/DDBJ whole genome shotgun (WGS) entry which is preliminary data.</text>
</comment>
<proteinExistence type="predicted"/>
<dbReference type="Proteomes" id="UP000419144">
    <property type="component" value="Unassembled WGS sequence"/>
</dbReference>
<protein>
    <recommendedName>
        <fullName evidence="7">Rieske domain-containing protein</fullName>
    </recommendedName>
</protein>
<dbReference type="InterPro" id="IPR054716">
    <property type="entry name" value="Sol_Rieske_ferrdox_dom"/>
</dbReference>
<dbReference type="GO" id="GO:0046872">
    <property type="term" value="F:metal ion binding"/>
    <property type="evidence" value="ECO:0007669"/>
    <property type="project" value="UniProtKB-KW"/>
</dbReference>
<dbReference type="OrthoDB" id="426882at2759"/>
<keyword evidence="9" id="KW-1185">Reference proteome</keyword>
<evidence type="ECO:0000313" key="9">
    <source>
        <dbReference type="Proteomes" id="UP000419144"/>
    </source>
</evidence>
<feature type="region of interest" description="Disordered" evidence="6">
    <location>
        <begin position="193"/>
        <end position="225"/>
    </location>
</feature>
<comment type="cofactor">
    <cofactor evidence="5">
        <name>[2Fe-2S] cluster</name>
        <dbReference type="ChEBI" id="CHEBI:190135"/>
    </cofactor>
</comment>
<dbReference type="Gene3D" id="2.40.30.10">
    <property type="entry name" value="Translation factors"/>
    <property type="match status" value="1"/>
</dbReference>
<dbReference type="AlphaFoldDB" id="A0A640KJR9"/>
<dbReference type="Gene3D" id="3.40.50.80">
    <property type="entry name" value="Nucleotide-binding domain of ferredoxin-NADP reductase (FNR) module"/>
    <property type="match status" value="1"/>
</dbReference>
<evidence type="ECO:0000256" key="1">
    <source>
        <dbReference type="ARBA" id="ARBA00022714"/>
    </source>
</evidence>
<dbReference type="CDD" id="cd03467">
    <property type="entry name" value="Rieske"/>
    <property type="match status" value="1"/>
</dbReference>
<gene>
    <name evidence="8" type="ORF">LtaPh_2521900</name>
</gene>
<evidence type="ECO:0000256" key="4">
    <source>
        <dbReference type="ARBA" id="ARBA00023014"/>
    </source>
</evidence>
<dbReference type="GO" id="GO:0051537">
    <property type="term" value="F:2 iron, 2 sulfur cluster binding"/>
    <property type="evidence" value="ECO:0007669"/>
    <property type="project" value="UniProtKB-KW"/>
</dbReference>
<keyword evidence="1" id="KW-0001">2Fe-2S</keyword>
<evidence type="ECO:0000259" key="7">
    <source>
        <dbReference type="PROSITE" id="PS51296"/>
    </source>
</evidence>
<evidence type="ECO:0000256" key="5">
    <source>
        <dbReference type="ARBA" id="ARBA00034078"/>
    </source>
</evidence>